<dbReference type="Proteomes" id="UP000245137">
    <property type="component" value="Unassembled WGS sequence"/>
</dbReference>
<gene>
    <name evidence="4" type="ORF">C5689_13870</name>
    <name evidence="5" type="ORF">FM996_03570</name>
</gene>
<dbReference type="PANTHER" id="PTHR35936:SF17">
    <property type="entry name" value="ARGININE-BINDING EXTRACELLULAR PROTEIN ARTP"/>
    <property type="match status" value="1"/>
</dbReference>
<dbReference type="RefSeq" id="WP_108917882.1">
    <property type="nucleotide sequence ID" value="NZ_BGJY01000001.1"/>
</dbReference>
<keyword evidence="1 2" id="KW-0732">Signal</keyword>
<evidence type="ECO:0000313" key="5">
    <source>
        <dbReference type="EMBL" id="TRL36934.1"/>
    </source>
</evidence>
<feature type="signal peptide" evidence="2">
    <location>
        <begin position="1"/>
        <end position="23"/>
    </location>
</feature>
<evidence type="ECO:0000259" key="3">
    <source>
        <dbReference type="SMART" id="SM00062"/>
    </source>
</evidence>
<dbReference type="SMART" id="SM00062">
    <property type="entry name" value="PBPb"/>
    <property type="match status" value="1"/>
</dbReference>
<evidence type="ECO:0000256" key="2">
    <source>
        <dbReference type="SAM" id="SignalP"/>
    </source>
</evidence>
<dbReference type="Gene3D" id="3.40.190.10">
    <property type="entry name" value="Periplasmic binding protein-like II"/>
    <property type="match status" value="2"/>
</dbReference>
<proteinExistence type="predicted"/>
<evidence type="ECO:0000313" key="4">
    <source>
        <dbReference type="EMBL" id="PWB93283.1"/>
    </source>
</evidence>
<dbReference type="InterPro" id="IPR022448">
    <property type="entry name" value="Quinoprotein_dehydrogenase"/>
</dbReference>
<reference evidence="5 7" key="3">
    <citation type="submission" date="2019-07" db="EMBL/GenBank/DDBJ databases">
        <title>Ln-dependent methylotrophs.</title>
        <authorList>
            <person name="Tani A."/>
        </authorList>
    </citation>
    <scope>NUCLEOTIDE SEQUENCE [LARGE SCALE GENOMIC DNA]</scope>
    <source>
        <strain evidence="5 7">SM89A</strain>
    </source>
</reference>
<organism evidence="4 6">
    <name type="scientific">Methylosinus sporium</name>
    <dbReference type="NCBI Taxonomy" id="428"/>
    <lineage>
        <taxon>Bacteria</taxon>
        <taxon>Pseudomonadati</taxon>
        <taxon>Pseudomonadota</taxon>
        <taxon>Alphaproteobacteria</taxon>
        <taxon>Hyphomicrobiales</taxon>
        <taxon>Methylocystaceae</taxon>
        <taxon>Methylosinus</taxon>
    </lineage>
</organism>
<name>A0A2U1SNV1_METSR</name>
<dbReference type="AlphaFoldDB" id="A0A2U1SNV1"/>
<sequence>MSRRLAFSLVAVASLLATAPAHSQSPGLVARPRGAADDARGSIELVDPKVLRVCADPSNLPFSDRAGDGFENRLAALLAKKLGKDLAYSYYPGATGFIRNTLNAHLCDVVMGMPQGDDLVQPTNPYYRTSYAAVYRAGSDLEGLTSLADPRLAEAKRIGLVANTPPGNLLARYGLLGAVKPYPLVVDTRVDAPGADMIRDLESGAIDVAILWGPIAGYHAKKSAGRLKLALLSGDKGARMSFRIAMGVRHSDQEWKRELNRLIAQNQNEIDRLLADFGVPMIDEADAPITPAPVTPAP</sequence>
<reference evidence="4 6" key="1">
    <citation type="journal article" date="2018" name="Appl. Microbiol. Biotechnol.">
        <title>Co-cultivation of the strictly anaerobic methanogen Methanosarcina barkeri with aerobic methanotrophs in an oxygen-limited membrane bioreactor.</title>
        <authorList>
            <person name="In 't Zandt M.H."/>
            <person name="van den Bosch T.J.M."/>
            <person name="Rijkers R."/>
            <person name="van Kessel M.A.H.J."/>
            <person name="Jetten M.S.M."/>
            <person name="Welte C.U."/>
        </authorList>
    </citation>
    <scope>NUCLEOTIDE SEQUENCE [LARGE SCALE GENOMIC DNA]</scope>
    <source>
        <strain evidence="4 6">DSM 17706</strain>
    </source>
</reference>
<dbReference type="EMBL" id="VJMF01000015">
    <property type="protein sequence ID" value="TRL36934.1"/>
    <property type="molecule type" value="Genomic_DNA"/>
</dbReference>
<dbReference type="NCBIfam" id="TIGR03871">
    <property type="entry name" value="ABC_peri_MoxJ_2"/>
    <property type="match status" value="1"/>
</dbReference>
<dbReference type="Pfam" id="PF00497">
    <property type="entry name" value="SBP_bac_3"/>
    <property type="match status" value="1"/>
</dbReference>
<reference evidence="4" key="2">
    <citation type="submission" date="2018-02" db="EMBL/GenBank/DDBJ databases">
        <authorList>
            <person name="Cohen D.B."/>
            <person name="Kent A.D."/>
        </authorList>
    </citation>
    <scope>NUCLEOTIDE SEQUENCE</scope>
    <source>
        <strain evidence="4">DSM 17706</strain>
    </source>
</reference>
<accession>A0A2U1SNV1</accession>
<dbReference type="SUPFAM" id="SSF53850">
    <property type="entry name" value="Periplasmic binding protein-like II"/>
    <property type="match status" value="1"/>
</dbReference>
<dbReference type="EMBL" id="PUIV01000024">
    <property type="protein sequence ID" value="PWB93283.1"/>
    <property type="molecule type" value="Genomic_DNA"/>
</dbReference>
<feature type="domain" description="Solute-binding protein family 3/N-terminal" evidence="3">
    <location>
        <begin position="50"/>
        <end position="280"/>
    </location>
</feature>
<dbReference type="Proteomes" id="UP000316781">
    <property type="component" value="Unassembled WGS sequence"/>
</dbReference>
<dbReference type="PANTHER" id="PTHR35936">
    <property type="entry name" value="MEMBRANE-BOUND LYTIC MUREIN TRANSGLYCOSYLASE F"/>
    <property type="match status" value="1"/>
</dbReference>
<keyword evidence="6" id="KW-1185">Reference proteome</keyword>
<feature type="chain" id="PRO_5036323669" evidence="2">
    <location>
        <begin position="24"/>
        <end position="298"/>
    </location>
</feature>
<dbReference type="InterPro" id="IPR001638">
    <property type="entry name" value="Solute-binding_3/MltF_N"/>
</dbReference>
<protein>
    <submittedName>
        <fullName evidence="4">Quinoprotein dehydrogenase-associated putative ABC transporter substrate-binding protein</fullName>
    </submittedName>
</protein>
<evidence type="ECO:0000313" key="6">
    <source>
        <dbReference type="Proteomes" id="UP000245137"/>
    </source>
</evidence>
<dbReference type="OrthoDB" id="176845at2"/>
<evidence type="ECO:0000313" key="7">
    <source>
        <dbReference type="Proteomes" id="UP000316781"/>
    </source>
</evidence>
<comment type="caution">
    <text evidence="4">The sequence shown here is derived from an EMBL/GenBank/DDBJ whole genome shotgun (WGS) entry which is preliminary data.</text>
</comment>
<evidence type="ECO:0000256" key="1">
    <source>
        <dbReference type="ARBA" id="ARBA00022729"/>
    </source>
</evidence>